<reference evidence="1" key="1">
    <citation type="submission" date="2021-03" db="EMBL/GenBank/DDBJ databases">
        <title>Draft genome sequence of rust myrtle Austropuccinia psidii MF-1, a brazilian biotype.</title>
        <authorList>
            <person name="Quecine M.C."/>
            <person name="Pachon D.M.R."/>
            <person name="Bonatelli M.L."/>
            <person name="Correr F.H."/>
            <person name="Franceschini L.M."/>
            <person name="Leite T.F."/>
            <person name="Margarido G.R.A."/>
            <person name="Almeida C.A."/>
            <person name="Ferrarezi J.A."/>
            <person name="Labate C.A."/>
        </authorList>
    </citation>
    <scope>NUCLEOTIDE SEQUENCE</scope>
    <source>
        <strain evidence="1">MF-1</strain>
    </source>
</reference>
<evidence type="ECO:0000313" key="1">
    <source>
        <dbReference type="EMBL" id="MBW0486979.1"/>
    </source>
</evidence>
<keyword evidence="2" id="KW-1185">Reference proteome</keyword>
<protein>
    <submittedName>
        <fullName evidence="1">Uncharacterized protein</fullName>
    </submittedName>
</protein>
<comment type="caution">
    <text evidence="1">The sequence shown here is derived from an EMBL/GenBank/DDBJ whole genome shotgun (WGS) entry which is preliminary data.</text>
</comment>
<accession>A0A9Q3CMR8</accession>
<dbReference type="EMBL" id="AVOT02008904">
    <property type="protein sequence ID" value="MBW0486979.1"/>
    <property type="molecule type" value="Genomic_DNA"/>
</dbReference>
<gene>
    <name evidence="1" type="ORF">O181_026694</name>
</gene>
<dbReference type="Proteomes" id="UP000765509">
    <property type="component" value="Unassembled WGS sequence"/>
</dbReference>
<sequence length="167" mass="19688">MPQDTAKRNRCKHKQDAQTFLVTPTRGMEYTHGTAKKMTVFIDNAQHPFLINCGPHFSIVVREYLENHFPNWEKHLLPTKTKNFKSAPGKMTYIGTIIKEVIIPHRKGNIRLNPEFVVLEYAHIQGFLLETNYQRMYGIDIYNIKKQEHCHRYKQGKQIFTLYIPDV</sequence>
<organism evidence="1 2">
    <name type="scientific">Austropuccinia psidii MF-1</name>
    <dbReference type="NCBI Taxonomy" id="1389203"/>
    <lineage>
        <taxon>Eukaryota</taxon>
        <taxon>Fungi</taxon>
        <taxon>Dikarya</taxon>
        <taxon>Basidiomycota</taxon>
        <taxon>Pucciniomycotina</taxon>
        <taxon>Pucciniomycetes</taxon>
        <taxon>Pucciniales</taxon>
        <taxon>Sphaerophragmiaceae</taxon>
        <taxon>Austropuccinia</taxon>
    </lineage>
</organism>
<proteinExistence type="predicted"/>
<evidence type="ECO:0000313" key="2">
    <source>
        <dbReference type="Proteomes" id="UP000765509"/>
    </source>
</evidence>
<name>A0A9Q3CMR8_9BASI</name>
<dbReference type="AlphaFoldDB" id="A0A9Q3CMR8"/>